<dbReference type="InterPro" id="IPR001128">
    <property type="entry name" value="Cyt_P450"/>
</dbReference>
<dbReference type="PRINTS" id="PR00465">
    <property type="entry name" value="EP450IV"/>
</dbReference>
<dbReference type="OrthoDB" id="1844152at2759"/>
<dbReference type="AlphaFoldDB" id="A0A0C4DPR3"/>
<dbReference type="VEuPathDB" id="FungiDB:MAPG_01835"/>
<evidence type="ECO:0000256" key="5">
    <source>
        <dbReference type="ARBA" id="ARBA00023004"/>
    </source>
</evidence>
<dbReference type="GO" id="GO:0005506">
    <property type="term" value="F:iron ion binding"/>
    <property type="evidence" value="ECO:0007669"/>
    <property type="project" value="InterPro"/>
</dbReference>
<reference evidence="11" key="2">
    <citation type="submission" date="2010-05" db="EMBL/GenBank/DDBJ databases">
        <title>The genome sequence of Magnaporthe poae strain ATCC 64411.</title>
        <authorList>
            <person name="Ma L.-J."/>
            <person name="Dead R."/>
            <person name="Young S."/>
            <person name="Zeng Q."/>
            <person name="Koehrsen M."/>
            <person name="Alvarado L."/>
            <person name="Berlin A."/>
            <person name="Chapman S.B."/>
            <person name="Chen Z."/>
            <person name="Freedman E."/>
            <person name="Gellesch M."/>
            <person name="Goldberg J."/>
            <person name="Griggs A."/>
            <person name="Gujja S."/>
            <person name="Heilman E.R."/>
            <person name="Heiman D."/>
            <person name="Hepburn T."/>
            <person name="Howarth C."/>
            <person name="Jen D."/>
            <person name="Larson L."/>
            <person name="Mehta T."/>
            <person name="Neiman D."/>
            <person name="Pearson M."/>
            <person name="Roberts A."/>
            <person name="Saif S."/>
            <person name="Shea T."/>
            <person name="Shenoy N."/>
            <person name="Sisk P."/>
            <person name="Stolte C."/>
            <person name="Sykes S."/>
            <person name="Walk T."/>
            <person name="White J."/>
            <person name="Yandava C."/>
            <person name="Haas B."/>
            <person name="Nusbaum C."/>
            <person name="Birren B."/>
        </authorList>
    </citation>
    <scope>NUCLEOTIDE SEQUENCE [LARGE SCALE GENOMIC DNA]</scope>
    <source>
        <strain evidence="11">ATCC 64411 / 73-15</strain>
    </source>
</reference>
<reference evidence="9" key="3">
    <citation type="submission" date="2011-03" db="EMBL/GenBank/DDBJ databases">
        <title>Annotation of Magnaporthe poae ATCC 64411.</title>
        <authorList>
            <person name="Ma L.-J."/>
            <person name="Dead R."/>
            <person name="Young S.K."/>
            <person name="Zeng Q."/>
            <person name="Gargeya S."/>
            <person name="Fitzgerald M."/>
            <person name="Haas B."/>
            <person name="Abouelleil A."/>
            <person name="Alvarado L."/>
            <person name="Arachchi H.M."/>
            <person name="Berlin A."/>
            <person name="Brown A."/>
            <person name="Chapman S.B."/>
            <person name="Chen Z."/>
            <person name="Dunbar C."/>
            <person name="Freedman E."/>
            <person name="Gearin G."/>
            <person name="Gellesch M."/>
            <person name="Goldberg J."/>
            <person name="Griggs A."/>
            <person name="Gujja S."/>
            <person name="Heiman D."/>
            <person name="Howarth C."/>
            <person name="Larson L."/>
            <person name="Lui A."/>
            <person name="MacDonald P.J.P."/>
            <person name="Mehta T."/>
            <person name="Montmayeur A."/>
            <person name="Murphy C."/>
            <person name="Neiman D."/>
            <person name="Pearson M."/>
            <person name="Priest M."/>
            <person name="Roberts A."/>
            <person name="Saif S."/>
            <person name="Shea T."/>
            <person name="Shenoy N."/>
            <person name="Sisk P."/>
            <person name="Stolte C."/>
            <person name="Sykes S."/>
            <person name="Yandava C."/>
            <person name="Wortman J."/>
            <person name="Nusbaum C."/>
            <person name="Birren B."/>
        </authorList>
    </citation>
    <scope>NUCLEOTIDE SEQUENCE</scope>
    <source>
        <strain evidence="9">ATCC 64411</strain>
    </source>
</reference>
<name>A0A0C4DPR3_MAGP6</name>
<dbReference type="PROSITE" id="PS00086">
    <property type="entry name" value="CYTOCHROME_P450"/>
    <property type="match status" value="1"/>
</dbReference>
<dbReference type="OMA" id="CRSEQYL"/>
<sequence length="525" mass="58336">MATAQLADVLAERLPLLCSAVLVLLVTVAAQYLLKADPLAALPFAGEGLNSEEKRREAYLTNGKSIYMQGYRKFKETIFKITTSTNKDVVVVPIKFLDELKKLPDDVLSFGKAVDELMATKYTKLITGDLTTPHVVKASLTPALAKINPILTEEVSRAIRSEMGACRDWTEININQKLLRIVAIVSGRIFVGPELCHDERYIEGAINYTVEVFNARRAVVKITPWLRRFRAPFLPEVKQLRRREEEFNAVIQPVVRARLEAERNNPGGYVKPDDMLQWLLDGKAKDVATKGAEVLNDKQLAKLQLGLSLAAIHTTTMMATNAFYDLVANPGVIPELREECSAALSAAGGVFTSPALQSLKKKNLLLCAFIGLSSFIRKVLKPIVLSNGQVIPAGVTLEVPAYPQSRDPEPYPEPERWDGLRFYRLREAGEDFNNTGTDRSSSAVEANAHNQFVSVSHRSLSFGYGRHACPGRFFAANEIKMIVARCLLEYDIKLPDGVSERYPNLEFSGSSIPDPTKTLLFREVR</sequence>
<keyword evidence="11" id="KW-1185">Reference proteome</keyword>
<evidence type="ECO:0000313" key="10">
    <source>
        <dbReference type="EnsemblFungi" id="MAPG_01835T0"/>
    </source>
</evidence>
<dbReference type="GO" id="GO:0004497">
    <property type="term" value="F:monooxygenase activity"/>
    <property type="evidence" value="ECO:0007669"/>
    <property type="project" value="UniProtKB-KW"/>
</dbReference>
<evidence type="ECO:0000256" key="4">
    <source>
        <dbReference type="ARBA" id="ARBA00023002"/>
    </source>
</evidence>
<keyword evidence="5 7" id="KW-0408">Iron</keyword>
<dbReference type="InterPro" id="IPR017972">
    <property type="entry name" value="Cyt_P450_CS"/>
</dbReference>
<feature type="binding site" description="axial binding residue" evidence="7">
    <location>
        <position position="469"/>
    </location>
    <ligand>
        <name>heme</name>
        <dbReference type="ChEBI" id="CHEBI:30413"/>
    </ligand>
    <ligandPart>
        <name>Fe</name>
        <dbReference type="ChEBI" id="CHEBI:18248"/>
    </ligandPart>
</feature>
<accession>A0A0C4DPR3</accession>
<dbReference type="eggNOG" id="KOG0158">
    <property type="taxonomic scope" value="Eukaryota"/>
</dbReference>
<dbReference type="SUPFAM" id="SSF48264">
    <property type="entry name" value="Cytochrome P450"/>
    <property type="match status" value="1"/>
</dbReference>
<dbReference type="Pfam" id="PF00067">
    <property type="entry name" value="p450"/>
    <property type="match status" value="1"/>
</dbReference>
<dbReference type="Proteomes" id="UP000011715">
    <property type="component" value="Unassembled WGS sequence"/>
</dbReference>
<dbReference type="InterPro" id="IPR036396">
    <property type="entry name" value="Cyt_P450_sf"/>
</dbReference>
<keyword evidence="6 8" id="KW-0503">Monooxygenase</keyword>
<dbReference type="EnsemblFungi" id="MAPG_01835T0">
    <property type="protein sequence ID" value="MAPG_01835T0"/>
    <property type="gene ID" value="MAPG_01835"/>
</dbReference>
<dbReference type="CDD" id="cd11041">
    <property type="entry name" value="CYP503A1-like"/>
    <property type="match status" value="1"/>
</dbReference>
<reference evidence="9" key="1">
    <citation type="submission" date="2010-05" db="EMBL/GenBank/DDBJ databases">
        <title>The Genome Sequence of Magnaporthe poae strain ATCC 64411.</title>
        <authorList>
            <consortium name="The Broad Institute Genome Sequencing Platform"/>
            <consortium name="Broad Institute Genome Sequencing Center for Infectious Disease"/>
            <person name="Ma L.-J."/>
            <person name="Dead R."/>
            <person name="Young S."/>
            <person name="Zeng Q."/>
            <person name="Koehrsen M."/>
            <person name="Alvarado L."/>
            <person name="Berlin A."/>
            <person name="Chapman S.B."/>
            <person name="Chen Z."/>
            <person name="Freedman E."/>
            <person name="Gellesch M."/>
            <person name="Goldberg J."/>
            <person name="Griggs A."/>
            <person name="Gujja S."/>
            <person name="Heilman E.R."/>
            <person name="Heiman D."/>
            <person name="Hepburn T."/>
            <person name="Howarth C."/>
            <person name="Jen D."/>
            <person name="Larson L."/>
            <person name="Mehta T."/>
            <person name="Neiman D."/>
            <person name="Pearson M."/>
            <person name="Roberts A."/>
            <person name="Saif S."/>
            <person name="Shea T."/>
            <person name="Shenoy N."/>
            <person name="Sisk P."/>
            <person name="Stolte C."/>
            <person name="Sykes S."/>
            <person name="Walk T."/>
            <person name="White J."/>
            <person name="Yandava C."/>
            <person name="Haas B."/>
            <person name="Nusbaum C."/>
            <person name="Birren B."/>
        </authorList>
    </citation>
    <scope>NUCLEOTIDE SEQUENCE</scope>
    <source>
        <strain evidence="9">ATCC 64411</strain>
    </source>
</reference>
<evidence type="ECO:0000256" key="7">
    <source>
        <dbReference type="PIRSR" id="PIRSR602403-1"/>
    </source>
</evidence>
<evidence type="ECO:0000313" key="9">
    <source>
        <dbReference type="EMBL" id="KLU82766.1"/>
    </source>
</evidence>
<evidence type="ECO:0000256" key="2">
    <source>
        <dbReference type="ARBA" id="ARBA00010617"/>
    </source>
</evidence>
<dbReference type="STRING" id="644358.A0A0C4DPR3"/>
<evidence type="ECO:0000313" key="11">
    <source>
        <dbReference type="Proteomes" id="UP000011715"/>
    </source>
</evidence>
<reference evidence="10" key="4">
    <citation type="journal article" date="2015" name="G3 (Bethesda)">
        <title>Genome sequences of three phytopathogenic species of the Magnaporthaceae family of fungi.</title>
        <authorList>
            <person name="Okagaki L.H."/>
            <person name="Nunes C.C."/>
            <person name="Sailsbery J."/>
            <person name="Clay B."/>
            <person name="Brown D."/>
            <person name="John T."/>
            <person name="Oh Y."/>
            <person name="Young N."/>
            <person name="Fitzgerald M."/>
            <person name="Haas B.J."/>
            <person name="Zeng Q."/>
            <person name="Young S."/>
            <person name="Adiconis X."/>
            <person name="Fan L."/>
            <person name="Levin J.Z."/>
            <person name="Mitchell T.K."/>
            <person name="Okubara P.A."/>
            <person name="Farman M.L."/>
            <person name="Kohn L.M."/>
            <person name="Birren B."/>
            <person name="Ma L.-J."/>
            <person name="Dean R.A."/>
        </authorList>
    </citation>
    <scope>NUCLEOTIDE SEQUENCE</scope>
    <source>
        <strain evidence="10">ATCC 64411 / 73-15</strain>
    </source>
</reference>
<organism evidence="10 11">
    <name type="scientific">Magnaporthiopsis poae (strain ATCC 64411 / 73-15)</name>
    <name type="common">Kentucky bluegrass fungus</name>
    <name type="synonym">Magnaporthe poae</name>
    <dbReference type="NCBI Taxonomy" id="644358"/>
    <lineage>
        <taxon>Eukaryota</taxon>
        <taxon>Fungi</taxon>
        <taxon>Dikarya</taxon>
        <taxon>Ascomycota</taxon>
        <taxon>Pezizomycotina</taxon>
        <taxon>Sordariomycetes</taxon>
        <taxon>Sordariomycetidae</taxon>
        <taxon>Magnaporthales</taxon>
        <taxon>Magnaporthaceae</taxon>
        <taxon>Magnaporthiopsis</taxon>
    </lineage>
</organism>
<evidence type="ECO:0000256" key="6">
    <source>
        <dbReference type="ARBA" id="ARBA00023033"/>
    </source>
</evidence>
<dbReference type="InterPro" id="IPR002403">
    <property type="entry name" value="Cyt_P450_E_grp-IV"/>
</dbReference>
<gene>
    <name evidence="9" type="ORF">MAPG_01835</name>
</gene>
<proteinExistence type="inferred from homology"/>
<dbReference type="PANTHER" id="PTHR46206:SF7">
    <property type="entry name" value="P450, PUTATIVE (EUROFUNG)-RELATED"/>
    <property type="match status" value="1"/>
</dbReference>
<dbReference type="Gene3D" id="1.10.630.10">
    <property type="entry name" value="Cytochrome P450"/>
    <property type="match status" value="1"/>
</dbReference>
<dbReference type="EMBL" id="ADBL01000453">
    <property type="status" value="NOT_ANNOTATED_CDS"/>
    <property type="molecule type" value="Genomic_DNA"/>
</dbReference>
<keyword evidence="7 8" id="KW-0349">Heme</keyword>
<dbReference type="GO" id="GO:0020037">
    <property type="term" value="F:heme binding"/>
    <property type="evidence" value="ECO:0007669"/>
    <property type="project" value="InterPro"/>
</dbReference>
<protein>
    <submittedName>
        <fullName evidence="9">Ent-kaurene oxidase</fullName>
    </submittedName>
</protein>
<comment type="similarity">
    <text evidence="2 8">Belongs to the cytochrome P450 family.</text>
</comment>
<keyword evidence="3 7" id="KW-0479">Metal-binding</keyword>
<keyword evidence="4 8" id="KW-0560">Oxidoreductase</keyword>
<comment type="cofactor">
    <cofactor evidence="1 7">
        <name>heme</name>
        <dbReference type="ChEBI" id="CHEBI:30413"/>
    </cofactor>
</comment>
<evidence type="ECO:0000256" key="3">
    <source>
        <dbReference type="ARBA" id="ARBA00022723"/>
    </source>
</evidence>
<reference evidence="10" key="5">
    <citation type="submission" date="2015-06" db="UniProtKB">
        <authorList>
            <consortium name="EnsemblFungi"/>
        </authorList>
    </citation>
    <scope>IDENTIFICATION</scope>
    <source>
        <strain evidence="10">ATCC 64411</strain>
    </source>
</reference>
<dbReference type="EMBL" id="GL876966">
    <property type="protein sequence ID" value="KLU82766.1"/>
    <property type="molecule type" value="Genomic_DNA"/>
</dbReference>
<evidence type="ECO:0000256" key="1">
    <source>
        <dbReference type="ARBA" id="ARBA00001971"/>
    </source>
</evidence>
<dbReference type="PANTHER" id="PTHR46206">
    <property type="entry name" value="CYTOCHROME P450"/>
    <property type="match status" value="1"/>
</dbReference>
<dbReference type="GO" id="GO:0016705">
    <property type="term" value="F:oxidoreductase activity, acting on paired donors, with incorporation or reduction of molecular oxygen"/>
    <property type="evidence" value="ECO:0007669"/>
    <property type="project" value="InterPro"/>
</dbReference>
<evidence type="ECO:0000256" key="8">
    <source>
        <dbReference type="RuleBase" id="RU000461"/>
    </source>
</evidence>